<dbReference type="InterPro" id="IPR050570">
    <property type="entry name" value="Cell_wall_metabolism_enzyme"/>
</dbReference>
<sequence length="393" mass="41128">MPFFHNARTASRTLLVTSALFAVTACSDGFDTDLRGNFGNSFTTTSQSTRPTEPAPKPDARGVVSYPSYQVVLARKGETVADIARRLGLNENELAKYNGVSPSTQMRSGELLALPQRVAEPATSSTITSGAIDITTLAGDAIDRAGTPIKPASTPAQPATAKVAEPVRHKVERGETAYSVARLYNVSVRSLTEWNGLGSDLAVREGQYLLIPLPDAEAEEIVTISAVETQPGQGSVTPLPPSAAVALPAETPLVAAAVVPTPASPDMGAQQTAASEKATRLQMPVSGKIIREYQKGKNDGIDISAAVGTPIKAAEAGKVAAVTVDTEGVTIVVIRHADGLLTVYANVDGVTVEKGETVTRGQNIAKMRAGNPAFLHFEVRQGFDSVDPTPFVS</sequence>
<feature type="chain" id="PRO_5007443330" description="LysM domain-containing protein" evidence="3">
    <location>
        <begin position="28"/>
        <end position="393"/>
    </location>
</feature>
<dbReference type="SUPFAM" id="SSF54106">
    <property type="entry name" value="LysM domain"/>
    <property type="match status" value="1"/>
</dbReference>
<dbReference type="PANTHER" id="PTHR21666">
    <property type="entry name" value="PEPTIDASE-RELATED"/>
    <property type="match status" value="1"/>
</dbReference>
<protein>
    <recommendedName>
        <fullName evidence="4">LysM domain-containing protein</fullName>
    </recommendedName>
</protein>
<keyword evidence="3" id="KW-0732">Signal</keyword>
<dbReference type="Gene3D" id="2.70.70.10">
    <property type="entry name" value="Glucose Permease (Domain IIA)"/>
    <property type="match status" value="1"/>
</dbReference>
<dbReference type="Gene3D" id="3.10.350.10">
    <property type="entry name" value="LysM domain"/>
    <property type="match status" value="2"/>
</dbReference>
<dbReference type="STRING" id="1579316.RC74_19745"/>
<dbReference type="PROSITE" id="PS51782">
    <property type="entry name" value="LYSM"/>
    <property type="match status" value="1"/>
</dbReference>
<evidence type="ECO:0000256" key="3">
    <source>
        <dbReference type="SAM" id="SignalP"/>
    </source>
</evidence>
<dbReference type="EMBL" id="CP014327">
    <property type="protein sequence ID" value="AML53766.1"/>
    <property type="molecule type" value="Genomic_DNA"/>
</dbReference>
<evidence type="ECO:0000313" key="6">
    <source>
        <dbReference type="Proteomes" id="UP000070371"/>
    </source>
</evidence>
<dbReference type="InterPro" id="IPR018392">
    <property type="entry name" value="LysM"/>
</dbReference>
<feature type="compositionally biased region" description="Polar residues" evidence="2">
    <location>
        <begin position="41"/>
        <end position="51"/>
    </location>
</feature>
<dbReference type="InterPro" id="IPR036779">
    <property type="entry name" value="LysM_dom_sf"/>
</dbReference>
<dbReference type="Proteomes" id="UP000070371">
    <property type="component" value="Chromosome"/>
</dbReference>
<dbReference type="AlphaFoldDB" id="A0A126V7B6"/>
<organism evidence="5 6">
    <name type="scientific">Falsihalocynthiibacter arcticus</name>
    <dbReference type="NCBI Taxonomy" id="1579316"/>
    <lineage>
        <taxon>Bacteria</taxon>
        <taxon>Pseudomonadati</taxon>
        <taxon>Pseudomonadota</taxon>
        <taxon>Alphaproteobacteria</taxon>
        <taxon>Rhodobacterales</taxon>
        <taxon>Roseobacteraceae</taxon>
        <taxon>Falsihalocynthiibacter</taxon>
    </lineage>
</organism>
<dbReference type="Pfam" id="PF01476">
    <property type="entry name" value="LysM"/>
    <property type="match status" value="2"/>
</dbReference>
<dbReference type="Pfam" id="PF01551">
    <property type="entry name" value="Peptidase_M23"/>
    <property type="match status" value="1"/>
</dbReference>
<dbReference type="InterPro" id="IPR011055">
    <property type="entry name" value="Dup_hybrid_motif"/>
</dbReference>
<evidence type="ECO:0000256" key="1">
    <source>
        <dbReference type="ARBA" id="ARBA00038420"/>
    </source>
</evidence>
<dbReference type="SUPFAM" id="SSF51261">
    <property type="entry name" value="Duplicated hybrid motif"/>
    <property type="match status" value="1"/>
</dbReference>
<dbReference type="CDD" id="cd12797">
    <property type="entry name" value="M23_peptidase"/>
    <property type="match status" value="1"/>
</dbReference>
<evidence type="ECO:0000313" key="5">
    <source>
        <dbReference type="EMBL" id="AML53766.1"/>
    </source>
</evidence>
<gene>
    <name evidence="5" type="ORF">RC74_19745</name>
</gene>
<feature type="region of interest" description="Disordered" evidence="2">
    <location>
        <begin position="41"/>
        <end position="62"/>
    </location>
</feature>
<evidence type="ECO:0000256" key="2">
    <source>
        <dbReference type="SAM" id="MobiDB-lite"/>
    </source>
</evidence>
<dbReference type="PANTHER" id="PTHR21666:SF263">
    <property type="entry name" value="MUREIN HYDROLASE ACTIVATOR NLPD"/>
    <property type="match status" value="1"/>
</dbReference>
<proteinExistence type="inferred from homology"/>
<accession>A0A126V7B6</accession>
<feature type="domain" description="LysM" evidence="4">
    <location>
        <begin position="167"/>
        <end position="211"/>
    </location>
</feature>
<dbReference type="SMART" id="SM00257">
    <property type="entry name" value="LysM"/>
    <property type="match status" value="2"/>
</dbReference>
<dbReference type="InterPro" id="IPR016047">
    <property type="entry name" value="M23ase_b-sheet_dom"/>
</dbReference>
<feature type="signal peptide" evidence="3">
    <location>
        <begin position="1"/>
        <end position="27"/>
    </location>
</feature>
<name>A0A126V7B6_9RHOB</name>
<evidence type="ECO:0000259" key="4">
    <source>
        <dbReference type="PROSITE" id="PS51782"/>
    </source>
</evidence>
<dbReference type="KEGG" id="hat:RC74_19745"/>
<reference evidence="5 6" key="1">
    <citation type="submission" date="2016-02" db="EMBL/GenBank/DDBJ databases">
        <title>Complete genome sequence of Halocynthiibacter arcticus PAMC 20958t from arctic marine sediment.</title>
        <authorList>
            <person name="Lee Y.M."/>
            <person name="Baek K."/>
            <person name="Lee H.K."/>
            <person name="Shin S.C."/>
        </authorList>
    </citation>
    <scope>NUCLEOTIDE SEQUENCE [LARGE SCALE GENOMIC DNA]</scope>
    <source>
        <strain evidence="5">PAMC 20958</strain>
    </source>
</reference>
<dbReference type="GO" id="GO:0004222">
    <property type="term" value="F:metalloendopeptidase activity"/>
    <property type="evidence" value="ECO:0007669"/>
    <property type="project" value="TreeGrafter"/>
</dbReference>
<comment type="similarity">
    <text evidence="1">Belongs to the E.coli NlpD/Haemophilus LppB family.</text>
</comment>
<keyword evidence="6" id="KW-1185">Reference proteome</keyword>
<dbReference type="CDD" id="cd00118">
    <property type="entry name" value="LysM"/>
    <property type="match status" value="2"/>
</dbReference>